<evidence type="ECO:0000256" key="1">
    <source>
        <dbReference type="SAM" id="Phobius"/>
    </source>
</evidence>
<accession>A0ABS7UHY0</accession>
<dbReference type="Proteomes" id="UP000780875">
    <property type="component" value="Unassembled WGS sequence"/>
</dbReference>
<keyword evidence="1" id="KW-0472">Membrane</keyword>
<evidence type="ECO:0008006" key="4">
    <source>
        <dbReference type="Google" id="ProtNLM"/>
    </source>
</evidence>
<keyword evidence="3" id="KW-1185">Reference proteome</keyword>
<dbReference type="EMBL" id="JAIQZJ010000014">
    <property type="protein sequence ID" value="MBZ5740482.1"/>
    <property type="molecule type" value="Genomic_DNA"/>
</dbReference>
<organism evidence="2 3">
    <name type="scientific">Nocardioides mangrovi</name>
    <dbReference type="NCBI Taxonomy" id="2874580"/>
    <lineage>
        <taxon>Bacteria</taxon>
        <taxon>Bacillati</taxon>
        <taxon>Actinomycetota</taxon>
        <taxon>Actinomycetes</taxon>
        <taxon>Propionibacteriales</taxon>
        <taxon>Nocardioidaceae</taxon>
        <taxon>Nocardioides</taxon>
    </lineage>
</organism>
<feature type="transmembrane region" description="Helical" evidence="1">
    <location>
        <begin position="191"/>
        <end position="208"/>
    </location>
</feature>
<keyword evidence="1" id="KW-0812">Transmembrane</keyword>
<feature type="transmembrane region" description="Helical" evidence="1">
    <location>
        <begin position="164"/>
        <end position="185"/>
    </location>
</feature>
<evidence type="ECO:0000313" key="2">
    <source>
        <dbReference type="EMBL" id="MBZ5740482.1"/>
    </source>
</evidence>
<sequence>MISALLWGLGSSAALYLGQLLARPLGRSERAIGLMMGFGGGTLLAAVAYELIPEQTLTDGWQIIAWALVGAVVYYGGDRLIDSRGGAARSTVAQGGGEGGSGMAMFLGALLDGIPEAFILGLGLALGGDISVAFVAAIFVSNIPQGLAGTTSLQEAGTPDRRITVMWTLLTLACGAASLLGYLVADHLHHLGTWASAFAGGAVLMMLADSMIPESYRHGGRLVGLLTVVGFLVAGVLTVLQ</sequence>
<feature type="transmembrane region" description="Helical" evidence="1">
    <location>
        <begin position="117"/>
        <end position="143"/>
    </location>
</feature>
<gene>
    <name evidence="2" type="ORF">K8U61_20075</name>
</gene>
<protein>
    <recommendedName>
        <fullName evidence="4">ZIP family zinc transporter</fullName>
    </recommendedName>
</protein>
<name>A0ABS7UHY0_9ACTN</name>
<proteinExistence type="predicted"/>
<comment type="caution">
    <text evidence="2">The sequence shown here is derived from an EMBL/GenBank/DDBJ whole genome shotgun (WGS) entry which is preliminary data.</text>
</comment>
<feature type="transmembrane region" description="Helical" evidence="1">
    <location>
        <begin position="32"/>
        <end position="52"/>
    </location>
</feature>
<feature type="transmembrane region" description="Helical" evidence="1">
    <location>
        <begin position="59"/>
        <end position="77"/>
    </location>
</feature>
<reference evidence="2 3" key="1">
    <citation type="submission" date="2021-09" db="EMBL/GenBank/DDBJ databases">
        <title>Whole genome sequence of Nocardioides sp. GBK3QG-3.</title>
        <authorList>
            <person name="Tuo L."/>
        </authorList>
    </citation>
    <scope>NUCLEOTIDE SEQUENCE [LARGE SCALE GENOMIC DNA]</scope>
    <source>
        <strain evidence="2 3">GBK3QG-3</strain>
    </source>
</reference>
<evidence type="ECO:0000313" key="3">
    <source>
        <dbReference type="Proteomes" id="UP000780875"/>
    </source>
</evidence>
<keyword evidence="1" id="KW-1133">Transmembrane helix</keyword>
<feature type="transmembrane region" description="Helical" evidence="1">
    <location>
        <begin position="220"/>
        <end position="240"/>
    </location>
</feature>
<dbReference type="RefSeq" id="WP_224124842.1">
    <property type="nucleotide sequence ID" value="NZ_JAIQZJ010000014.1"/>
</dbReference>